<dbReference type="Proteomes" id="UP001163850">
    <property type="component" value="Unassembled WGS sequence"/>
</dbReference>
<dbReference type="EMBL" id="MU803262">
    <property type="protein sequence ID" value="KAJ3978402.1"/>
    <property type="molecule type" value="Genomic_DNA"/>
</dbReference>
<feature type="compositionally biased region" description="Basic and acidic residues" evidence="1">
    <location>
        <begin position="20"/>
        <end position="32"/>
    </location>
</feature>
<name>A0AA38UNW1_9AGAR</name>
<evidence type="ECO:0000313" key="2">
    <source>
        <dbReference type="EMBL" id="KAJ3978402.1"/>
    </source>
</evidence>
<feature type="compositionally biased region" description="Polar residues" evidence="1">
    <location>
        <begin position="1"/>
        <end position="14"/>
    </location>
</feature>
<feature type="region of interest" description="Disordered" evidence="1">
    <location>
        <begin position="1"/>
        <end position="89"/>
    </location>
</feature>
<organism evidence="2 3">
    <name type="scientific">Lentinula detonsa</name>
    <dbReference type="NCBI Taxonomy" id="2804962"/>
    <lineage>
        <taxon>Eukaryota</taxon>
        <taxon>Fungi</taxon>
        <taxon>Dikarya</taxon>
        <taxon>Basidiomycota</taxon>
        <taxon>Agaricomycotina</taxon>
        <taxon>Agaricomycetes</taxon>
        <taxon>Agaricomycetidae</taxon>
        <taxon>Agaricales</taxon>
        <taxon>Marasmiineae</taxon>
        <taxon>Omphalotaceae</taxon>
        <taxon>Lentinula</taxon>
    </lineage>
</organism>
<protein>
    <submittedName>
        <fullName evidence="2">Uncharacterized protein</fullName>
    </submittedName>
</protein>
<gene>
    <name evidence="2" type="ORF">F5890DRAFT_1560404</name>
</gene>
<comment type="caution">
    <text evidence="2">The sequence shown here is derived from an EMBL/GenBank/DDBJ whole genome shotgun (WGS) entry which is preliminary data.</text>
</comment>
<proteinExistence type="predicted"/>
<reference evidence="2" key="1">
    <citation type="submission" date="2022-08" db="EMBL/GenBank/DDBJ databases">
        <authorList>
            <consortium name="DOE Joint Genome Institute"/>
            <person name="Min B."/>
            <person name="Riley R."/>
            <person name="Sierra-Patev S."/>
            <person name="Naranjo-Ortiz M."/>
            <person name="Looney B."/>
            <person name="Konkel Z."/>
            <person name="Slot J.C."/>
            <person name="Sakamoto Y."/>
            <person name="Steenwyk J.L."/>
            <person name="Rokas A."/>
            <person name="Carro J."/>
            <person name="Camarero S."/>
            <person name="Ferreira P."/>
            <person name="Molpeceres G."/>
            <person name="Ruiz-Duenas F.J."/>
            <person name="Serrano A."/>
            <person name="Henrissat B."/>
            <person name="Drula E."/>
            <person name="Hughes K.W."/>
            <person name="Mata J.L."/>
            <person name="Ishikawa N.K."/>
            <person name="Vargas-Isla R."/>
            <person name="Ushijima S."/>
            <person name="Smith C.A."/>
            <person name="Ahrendt S."/>
            <person name="Andreopoulos W."/>
            <person name="He G."/>
            <person name="Labutti K."/>
            <person name="Lipzen A."/>
            <person name="Ng V."/>
            <person name="Sandor L."/>
            <person name="Barry K."/>
            <person name="Martinez A.T."/>
            <person name="Xiao Y."/>
            <person name="Gibbons J.G."/>
            <person name="Terashima K."/>
            <person name="Hibbett D.S."/>
            <person name="Grigoriev I.V."/>
        </authorList>
    </citation>
    <scope>NUCLEOTIDE SEQUENCE</scope>
    <source>
        <strain evidence="2">TFB7829</strain>
    </source>
</reference>
<accession>A0AA38UNW1</accession>
<dbReference type="AlphaFoldDB" id="A0AA38UNW1"/>
<sequence length="320" mass="36413">MSEMNPTTSPTDVQPLTEVDDQHRGNRPRPGEQEEDTTTRKHKNDIQTPRETTNVLGPRVIRPLPSRHTMPEPQPSNHVHSPTHEEEYPYGKLTRSATESLTKKPSGYGINFSDQVFPRPFVATPLLLKNMKDYQRKQVLDSSDKVLALVPFGAGPRWETKFSPRALVAIRDWLLQVDFTDKGKCQVSMAEAQSDKDRRDFGNPWPIILYDISSDFREWLLDLGVVALSEPGATFMVHSLDEKKMSWVIINFVGPAVEEGEEEQCEALVEIKTKIFKDSGIREVLRLLIATHAEDQALPNLAKQSNEQGWLWVMELLGFR</sequence>
<evidence type="ECO:0000313" key="3">
    <source>
        <dbReference type="Proteomes" id="UP001163850"/>
    </source>
</evidence>
<feature type="compositionally biased region" description="Polar residues" evidence="1">
    <location>
        <begin position="46"/>
        <end position="55"/>
    </location>
</feature>
<evidence type="ECO:0000256" key="1">
    <source>
        <dbReference type="SAM" id="MobiDB-lite"/>
    </source>
</evidence>